<comment type="caution">
    <text evidence="2">The sequence shown here is derived from an EMBL/GenBank/DDBJ whole genome shotgun (WGS) entry which is preliminary data.</text>
</comment>
<dbReference type="EMBL" id="JDRY01000028">
    <property type="protein sequence ID" value="KGM99811.1"/>
    <property type="molecule type" value="Genomic_DNA"/>
</dbReference>
<dbReference type="GO" id="GO:0006145">
    <property type="term" value="P:purine nucleobase catabolic process"/>
    <property type="evidence" value="ECO:0007669"/>
    <property type="project" value="TreeGrafter"/>
</dbReference>
<protein>
    <submittedName>
        <fullName evidence="2">Dihydroorotase</fullName>
    </submittedName>
</protein>
<dbReference type="InterPro" id="IPR011059">
    <property type="entry name" value="Metal-dep_hydrolase_composite"/>
</dbReference>
<dbReference type="SUPFAM" id="SSF51338">
    <property type="entry name" value="Composite domain of metallo-dependent hydrolases"/>
    <property type="match status" value="1"/>
</dbReference>
<dbReference type="InterPro" id="IPR050138">
    <property type="entry name" value="DHOase/Allantoinase_Hydrolase"/>
</dbReference>
<dbReference type="PANTHER" id="PTHR43668">
    <property type="entry name" value="ALLANTOINASE"/>
    <property type="match status" value="1"/>
</dbReference>
<proteinExistence type="predicted"/>
<accession>A0A0A0IHV6</accession>
<evidence type="ECO:0000259" key="1">
    <source>
        <dbReference type="Pfam" id="PF01979"/>
    </source>
</evidence>
<dbReference type="GO" id="GO:0004038">
    <property type="term" value="F:allantoinase activity"/>
    <property type="evidence" value="ECO:0007669"/>
    <property type="project" value="TreeGrafter"/>
</dbReference>
<sequence length="92" mass="10361">AICYTKLVREESISLNKLSELMSKRPGEIMNLNKGQVTVGFDGDFVLVDLEQEYKIDSDKFVSKGKNTPFNGRTVWGEVVMTIKGGKIVYQK</sequence>
<feature type="domain" description="Amidohydrolase-related" evidence="1">
    <location>
        <begin position="9"/>
        <end position="89"/>
    </location>
</feature>
<reference evidence="2 3" key="1">
    <citation type="submission" date="2014-01" db="EMBL/GenBank/DDBJ databases">
        <title>Plasmidome dynamics in the species complex Clostridium novyi sensu lato converts strains of independent lineages into distinctly different pathogens.</title>
        <authorList>
            <person name="Skarin H."/>
            <person name="Segerman B."/>
        </authorList>
    </citation>
    <scope>NUCLEOTIDE SEQUENCE [LARGE SCALE GENOMIC DNA]</scope>
    <source>
        <strain evidence="2 3">DC5</strain>
    </source>
</reference>
<dbReference type="Proteomes" id="UP000030014">
    <property type="component" value="Unassembled WGS sequence"/>
</dbReference>
<evidence type="ECO:0000313" key="3">
    <source>
        <dbReference type="Proteomes" id="UP000030014"/>
    </source>
</evidence>
<dbReference type="AlphaFoldDB" id="A0A0A0IHV6"/>
<organism evidence="2 3">
    <name type="scientific">Clostridium botulinum C/D str. DC5</name>
    <dbReference type="NCBI Taxonomy" id="1443128"/>
    <lineage>
        <taxon>Bacteria</taxon>
        <taxon>Bacillati</taxon>
        <taxon>Bacillota</taxon>
        <taxon>Clostridia</taxon>
        <taxon>Eubacteriales</taxon>
        <taxon>Clostridiaceae</taxon>
        <taxon>Clostridium</taxon>
    </lineage>
</organism>
<dbReference type="PANTHER" id="PTHR43668:SF2">
    <property type="entry name" value="ALLANTOINASE"/>
    <property type="match status" value="1"/>
</dbReference>
<feature type="non-terminal residue" evidence="2">
    <location>
        <position position="1"/>
    </location>
</feature>
<evidence type="ECO:0000313" key="2">
    <source>
        <dbReference type="EMBL" id="KGM99811.1"/>
    </source>
</evidence>
<dbReference type="InterPro" id="IPR006680">
    <property type="entry name" value="Amidohydro-rel"/>
</dbReference>
<dbReference type="Pfam" id="PF01979">
    <property type="entry name" value="Amidohydro_1"/>
    <property type="match status" value="1"/>
</dbReference>
<dbReference type="GO" id="GO:0005737">
    <property type="term" value="C:cytoplasm"/>
    <property type="evidence" value="ECO:0007669"/>
    <property type="project" value="TreeGrafter"/>
</dbReference>
<dbReference type="Gene3D" id="3.20.20.140">
    <property type="entry name" value="Metal-dependent hydrolases"/>
    <property type="match status" value="1"/>
</dbReference>
<dbReference type="RefSeq" id="WP_039259376.1">
    <property type="nucleotide sequence ID" value="NZ_JDRY01000028.1"/>
</dbReference>
<name>A0A0A0IHV6_CLOBO</name>
<gene>
    <name evidence="2" type="ORF">Z955_05705</name>
</gene>